<sequence length="334" mass="36673">MIALWHSILERGEQPRGAIKDDIEEGGAGDTVKRLPIPELHTPEKDGEKDSGKSDSPIGALRGELGPPSPTLLGPLNSEVEMTTKVIPGRLFVSSKIPRRLPGPRVRPCQIAFEYTAISGQHHAKRGHTKHKSIRRKPFDPNIEQSYTANIAPGYLPLDVHALILPLPDSCIVSGRRMNNRPGSPPPSNGNGSNLNPNKASQRFARANRTSDSKSAFRPNSTFKGNRINGTKVGRFVAGFEPKPLGRQPKLSITNGHRVRPGEEEETLSDAKSEADDEVLREPEEQSIKELSKRHDEDNSCVDPANDTSPPSAMQKRSPTLRNSRKCSRSLPDR</sequence>
<name>A0A0D7ATZ4_9AGAR</name>
<feature type="compositionally biased region" description="Polar residues" evidence="1">
    <location>
        <begin position="208"/>
        <end position="224"/>
    </location>
</feature>
<reference evidence="2 3" key="1">
    <citation type="journal article" date="2015" name="Fungal Genet. Biol.">
        <title>Evolution of novel wood decay mechanisms in Agaricales revealed by the genome sequences of Fistulina hepatica and Cylindrobasidium torrendii.</title>
        <authorList>
            <person name="Floudas D."/>
            <person name="Held B.W."/>
            <person name="Riley R."/>
            <person name="Nagy L.G."/>
            <person name="Koehler G."/>
            <person name="Ransdell A.S."/>
            <person name="Younus H."/>
            <person name="Chow J."/>
            <person name="Chiniquy J."/>
            <person name="Lipzen A."/>
            <person name="Tritt A."/>
            <person name="Sun H."/>
            <person name="Haridas S."/>
            <person name="LaButti K."/>
            <person name="Ohm R.A."/>
            <person name="Kues U."/>
            <person name="Blanchette R.A."/>
            <person name="Grigoriev I.V."/>
            <person name="Minto R.E."/>
            <person name="Hibbett D.S."/>
        </authorList>
    </citation>
    <scope>NUCLEOTIDE SEQUENCE [LARGE SCALE GENOMIC DNA]</scope>
    <source>
        <strain evidence="2 3">FP15055 ss-10</strain>
    </source>
</reference>
<accession>A0A0D7ATZ4</accession>
<dbReference type="AlphaFoldDB" id="A0A0D7ATZ4"/>
<feature type="compositionally biased region" description="Polar residues" evidence="1">
    <location>
        <begin position="306"/>
        <end position="322"/>
    </location>
</feature>
<dbReference type="EMBL" id="KN880976">
    <property type="protein sequence ID" value="KIY61319.1"/>
    <property type="molecule type" value="Genomic_DNA"/>
</dbReference>
<feature type="region of interest" description="Disordered" evidence="1">
    <location>
        <begin position="176"/>
        <end position="334"/>
    </location>
</feature>
<gene>
    <name evidence="2" type="ORF">CYLTODRAFT_495316</name>
</gene>
<evidence type="ECO:0000256" key="1">
    <source>
        <dbReference type="SAM" id="MobiDB-lite"/>
    </source>
</evidence>
<feature type="compositionally biased region" description="Basic and acidic residues" evidence="1">
    <location>
        <begin position="269"/>
        <end position="298"/>
    </location>
</feature>
<feature type="compositionally biased region" description="Basic and acidic residues" evidence="1">
    <location>
        <begin position="41"/>
        <end position="53"/>
    </location>
</feature>
<evidence type="ECO:0000313" key="3">
    <source>
        <dbReference type="Proteomes" id="UP000054007"/>
    </source>
</evidence>
<protein>
    <submittedName>
        <fullName evidence="2">Uncharacterized protein</fullName>
    </submittedName>
</protein>
<dbReference type="Proteomes" id="UP000054007">
    <property type="component" value="Unassembled WGS sequence"/>
</dbReference>
<proteinExistence type="predicted"/>
<feature type="compositionally biased region" description="Low complexity" evidence="1">
    <location>
        <begin position="63"/>
        <end position="76"/>
    </location>
</feature>
<dbReference type="OrthoDB" id="158357at2759"/>
<feature type="compositionally biased region" description="Low complexity" evidence="1">
    <location>
        <begin position="189"/>
        <end position="198"/>
    </location>
</feature>
<evidence type="ECO:0000313" key="2">
    <source>
        <dbReference type="EMBL" id="KIY61319.1"/>
    </source>
</evidence>
<feature type="region of interest" description="Disordered" evidence="1">
    <location>
        <begin position="13"/>
        <end position="76"/>
    </location>
</feature>
<organism evidence="2 3">
    <name type="scientific">Cylindrobasidium torrendii FP15055 ss-10</name>
    <dbReference type="NCBI Taxonomy" id="1314674"/>
    <lineage>
        <taxon>Eukaryota</taxon>
        <taxon>Fungi</taxon>
        <taxon>Dikarya</taxon>
        <taxon>Basidiomycota</taxon>
        <taxon>Agaricomycotina</taxon>
        <taxon>Agaricomycetes</taxon>
        <taxon>Agaricomycetidae</taxon>
        <taxon>Agaricales</taxon>
        <taxon>Marasmiineae</taxon>
        <taxon>Physalacriaceae</taxon>
        <taxon>Cylindrobasidium</taxon>
    </lineage>
</organism>
<keyword evidence="3" id="KW-1185">Reference proteome</keyword>